<geneLocation type="plasmid" evidence="1 2">
    <name>pCC829_2</name>
</geneLocation>
<protein>
    <submittedName>
        <fullName evidence="1">Uncharacterized protein</fullName>
    </submittedName>
</protein>
<evidence type="ECO:0000313" key="1">
    <source>
        <dbReference type="EMBL" id="UFW92103.1"/>
    </source>
</evidence>
<proteinExistence type="predicted"/>
<sequence length="101" mass="10519">MRQCEGTKELDLCSNSRGFDHGTATAAAIVAATSCCLMPSAIAQVAAWVRLLCSMIAIARILHYLHAPAAYLLSLVLDVTGEIAADAGWAPSDAPQGKTFG</sequence>
<reference evidence="1" key="1">
    <citation type="submission" date="2021-11" db="EMBL/GenBank/DDBJ databases">
        <title>Australian commercial rhizobial inoculants.</title>
        <authorList>
            <person name="Kohlmeier M.G."/>
            <person name="O'Hara G.W."/>
            <person name="Colombi E."/>
            <person name="Ramsay J.P."/>
            <person name="Terpolilli J."/>
        </authorList>
    </citation>
    <scope>NUCLEOTIDE SEQUENCE</scope>
    <source>
        <strain evidence="1">CC829</strain>
        <plasmid evidence="1">pCC829_2</plasmid>
    </source>
</reference>
<keyword evidence="1" id="KW-0614">Plasmid</keyword>
<dbReference type="PROSITE" id="PS51257">
    <property type="entry name" value="PROKAR_LIPOPROTEIN"/>
    <property type="match status" value="1"/>
</dbReference>
<gene>
    <name evidence="1" type="ORF">BjapCC829_48520</name>
</gene>
<accession>A0ABY3R1E7</accession>
<dbReference type="RefSeq" id="WP_231145913.1">
    <property type="nucleotide sequence ID" value="NZ_CP088102.1"/>
</dbReference>
<dbReference type="Proteomes" id="UP001430990">
    <property type="component" value="Plasmid pCC829_2"/>
</dbReference>
<name>A0ABY3R1E7_9BRAD</name>
<evidence type="ECO:0000313" key="2">
    <source>
        <dbReference type="Proteomes" id="UP001430990"/>
    </source>
</evidence>
<dbReference type="EMBL" id="CP088102">
    <property type="protein sequence ID" value="UFW92103.1"/>
    <property type="molecule type" value="Genomic_DNA"/>
</dbReference>
<organism evidence="1 2">
    <name type="scientific">Bradyrhizobium barranii</name>
    <dbReference type="NCBI Taxonomy" id="2992140"/>
    <lineage>
        <taxon>Bacteria</taxon>
        <taxon>Pseudomonadati</taxon>
        <taxon>Pseudomonadota</taxon>
        <taxon>Alphaproteobacteria</taxon>
        <taxon>Hyphomicrobiales</taxon>
        <taxon>Nitrobacteraceae</taxon>
        <taxon>Bradyrhizobium</taxon>
    </lineage>
</organism>
<keyword evidence="2" id="KW-1185">Reference proteome</keyword>